<dbReference type="GO" id="GO:0003700">
    <property type="term" value="F:DNA-binding transcription factor activity"/>
    <property type="evidence" value="ECO:0007669"/>
    <property type="project" value="InterPro"/>
</dbReference>
<reference evidence="8 9" key="1">
    <citation type="submission" date="2019-12" db="EMBL/GenBank/DDBJ databases">
        <authorList>
            <person name="Alioto T."/>
            <person name="Alioto T."/>
            <person name="Gomez Garrido J."/>
        </authorList>
    </citation>
    <scope>NUCLEOTIDE SEQUENCE [LARGE SCALE GENOMIC DNA]</scope>
</reference>
<dbReference type="PROSITE" id="PS50066">
    <property type="entry name" value="MADS_BOX_2"/>
    <property type="match status" value="1"/>
</dbReference>
<dbReference type="InterPro" id="IPR033896">
    <property type="entry name" value="MEF2-like_N"/>
</dbReference>
<dbReference type="PANTHER" id="PTHR48019">
    <property type="entry name" value="SERUM RESPONSE FACTOR HOMOLOG"/>
    <property type="match status" value="1"/>
</dbReference>
<feature type="domain" description="K-box" evidence="7">
    <location>
        <begin position="84"/>
        <end position="174"/>
    </location>
</feature>
<dbReference type="GO" id="GO:0005634">
    <property type="term" value="C:nucleus"/>
    <property type="evidence" value="ECO:0007669"/>
    <property type="project" value="UniProtKB-SubCell"/>
</dbReference>
<protein>
    <submittedName>
        <fullName evidence="8">Agamous-like MADS-box AGL15</fullName>
    </submittedName>
</protein>
<dbReference type="SMART" id="SM00432">
    <property type="entry name" value="MADS"/>
    <property type="match status" value="1"/>
</dbReference>
<evidence type="ECO:0000256" key="5">
    <source>
        <dbReference type="ARBA" id="ARBA00023242"/>
    </source>
</evidence>
<dbReference type="Gramene" id="OE9A029490T1">
    <property type="protein sequence ID" value="OE9A029490C1"/>
    <property type="gene ID" value="OE9A029490"/>
</dbReference>
<dbReference type="Pfam" id="PF01486">
    <property type="entry name" value="K-box"/>
    <property type="match status" value="1"/>
</dbReference>
<proteinExistence type="predicted"/>
<keyword evidence="5" id="KW-0539">Nucleus</keyword>
<comment type="subcellular location">
    <subcellularLocation>
        <location evidence="1">Nucleus</location>
    </subcellularLocation>
</comment>
<dbReference type="InterPro" id="IPR002487">
    <property type="entry name" value="TF_Kbox"/>
</dbReference>
<evidence type="ECO:0000256" key="3">
    <source>
        <dbReference type="ARBA" id="ARBA00023125"/>
    </source>
</evidence>
<sequence length="229" mass="25626">MGRGKIEIKKIEDVNNREITFRKRRTGLLKKAHKLAVLCEAEVAVIIFSNAGKLFEFSSSDMKRTLSRYNKCQGPFEVPVPAFKPEEPKEVDLLKLEIPKLTTKQMKLLGKDLTGMSVQELGALEQQLNEGLLCIKERKEQLLQQQLAHSKMLERQATLENKALREQVEKLKGFFPSIEHLAPLVLKNSPVEKNNYGSIGGSGSLETENSGLDDDVSNTTLTLGYFAPA</sequence>
<keyword evidence="3" id="KW-0238">DNA-binding</keyword>
<dbReference type="InterPro" id="IPR036879">
    <property type="entry name" value="TF_MADSbox_sf"/>
</dbReference>
<keyword evidence="4" id="KW-0804">Transcription</keyword>
<dbReference type="EMBL" id="CACTIH010010820">
    <property type="protein sequence ID" value="CAA3033660.1"/>
    <property type="molecule type" value="Genomic_DNA"/>
</dbReference>
<evidence type="ECO:0000256" key="4">
    <source>
        <dbReference type="ARBA" id="ARBA00023163"/>
    </source>
</evidence>
<evidence type="ECO:0000256" key="1">
    <source>
        <dbReference type="ARBA" id="ARBA00004123"/>
    </source>
</evidence>
<dbReference type="GO" id="GO:0000977">
    <property type="term" value="F:RNA polymerase II transcription regulatory region sequence-specific DNA binding"/>
    <property type="evidence" value="ECO:0007669"/>
    <property type="project" value="InterPro"/>
</dbReference>
<dbReference type="GO" id="GO:0046983">
    <property type="term" value="F:protein dimerization activity"/>
    <property type="evidence" value="ECO:0007669"/>
    <property type="project" value="InterPro"/>
</dbReference>
<evidence type="ECO:0000313" key="8">
    <source>
        <dbReference type="EMBL" id="CAA3033660.1"/>
    </source>
</evidence>
<comment type="caution">
    <text evidence="8">The sequence shown here is derived from an EMBL/GenBank/DDBJ whole genome shotgun (WGS) entry which is preliminary data.</text>
</comment>
<dbReference type="InterPro" id="IPR050142">
    <property type="entry name" value="MADS-box/MEF2_TF"/>
</dbReference>
<name>A0A8S0VPX2_OLEEU</name>
<dbReference type="SUPFAM" id="SSF55455">
    <property type="entry name" value="SRF-like"/>
    <property type="match status" value="1"/>
</dbReference>
<accession>A0A8S0VPX2</accession>
<evidence type="ECO:0000259" key="7">
    <source>
        <dbReference type="PROSITE" id="PS51297"/>
    </source>
</evidence>
<evidence type="ECO:0000256" key="2">
    <source>
        <dbReference type="ARBA" id="ARBA00023015"/>
    </source>
</evidence>
<dbReference type="CDD" id="cd00265">
    <property type="entry name" value="MADS_MEF2_like"/>
    <property type="match status" value="1"/>
</dbReference>
<dbReference type="OrthoDB" id="1898716at2759"/>
<keyword evidence="9" id="KW-1185">Reference proteome</keyword>
<dbReference type="GO" id="GO:0045944">
    <property type="term" value="P:positive regulation of transcription by RNA polymerase II"/>
    <property type="evidence" value="ECO:0007669"/>
    <property type="project" value="InterPro"/>
</dbReference>
<dbReference type="AlphaFoldDB" id="A0A8S0VPX2"/>
<dbReference type="Proteomes" id="UP000594638">
    <property type="component" value="Unassembled WGS sequence"/>
</dbReference>
<keyword evidence="2" id="KW-0805">Transcription regulation</keyword>
<evidence type="ECO:0000259" key="6">
    <source>
        <dbReference type="PROSITE" id="PS50066"/>
    </source>
</evidence>
<dbReference type="Gene3D" id="3.40.1810.10">
    <property type="entry name" value="Transcription factor, MADS-box"/>
    <property type="match status" value="1"/>
</dbReference>
<dbReference type="PRINTS" id="PR00404">
    <property type="entry name" value="MADSDOMAIN"/>
</dbReference>
<dbReference type="PROSITE" id="PS51297">
    <property type="entry name" value="K_BOX"/>
    <property type="match status" value="1"/>
</dbReference>
<gene>
    <name evidence="8" type="ORF">OLEA9_A029490</name>
</gene>
<organism evidence="8 9">
    <name type="scientific">Olea europaea subsp. europaea</name>
    <dbReference type="NCBI Taxonomy" id="158383"/>
    <lineage>
        <taxon>Eukaryota</taxon>
        <taxon>Viridiplantae</taxon>
        <taxon>Streptophyta</taxon>
        <taxon>Embryophyta</taxon>
        <taxon>Tracheophyta</taxon>
        <taxon>Spermatophyta</taxon>
        <taxon>Magnoliopsida</taxon>
        <taxon>eudicotyledons</taxon>
        <taxon>Gunneridae</taxon>
        <taxon>Pentapetalae</taxon>
        <taxon>asterids</taxon>
        <taxon>lamiids</taxon>
        <taxon>Lamiales</taxon>
        <taxon>Oleaceae</taxon>
        <taxon>Oleeae</taxon>
        <taxon>Olea</taxon>
    </lineage>
</organism>
<dbReference type="InterPro" id="IPR002100">
    <property type="entry name" value="TF_MADSbox"/>
</dbReference>
<dbReference type="Pfam" id="PF00319">
    <property type="entry name" value="SRF-TF"/>
    <property type="match status" value="1"/>
</dbReference>
<evidence type="ECO:0000313" key="9">
    <source>
        <dbReference type="Proteomes" id="UP000594638"/>
    </source>
</evidence>
<feature type="domain" description="MADS-box" evidence="6">
    <location>
        <begin position="1"/>
        <end position="61"/>
    </location>
</feature>